<accession>A0ABU6ZGT6</accession>
<organism evidence="2 3">
    <name type="scientific">Stylosanthes scabra</name>
    <dbReference type="NCBI Taxonomy" id="79078"/>
    <lineage>
        <taxon>Eukaryota</taxon>
        <taxon>Viridiplantae</taxon>
        <taxon>Streptophyta</taxon>
        <taxon>Embryophyta</taxon>
        <taxon>Tracheophyta</taxon>
        <taxon>Spermatophyta</taxon>
        <taxon>Magnoliopsida</taxon>
        <taxon>eudicotyledons</taxon>
        <taxon>Gunneridae</taxon>
        <taxon>Pentapetalae</taxon>
        <taxon>rosids</taxon>
        <taxon>fabids</taxon>
        <taxon>Fabales</taxon>
        <taxon>Fabaceae</taxon>
        <taxon>Papilionoideae</taxon>
        <taxon>50 kb inversion clade</taxon>
        <taxon>dalbergioids sensu lato</taxon>
        <taxon>Dalbergieae</taxon>
        <taxon>Pterocarpus clade</taxon>
        <taxon>Stylosanthes</taxon>
    </lineage>
</organism>
<dbReference type="Proteomes" id="UP001341840">
    <property type="component" value="Unassembled WGS sequence"/>
</dbReference>
<protein>
    <recommendedName>
        <fullName evidence="1">Transposase (putative) gypsy type domain-containing protein</fullName>
    </recommendedName>
</protein>
<reference evidence="2 3" key="1">
    <citation type="journal article" date="2023" name="Plants (Basel)">
        <title>Bridging the Gap: Combining Genomics and Transcriptomics Approaches to Understand Stylosanthes scabra, an Orphan Legume from the Brazilian Caatinga.</title>
        <authorList>
            <person name="Ferreira-Neto J.R.C."/>
            <person name="da Silva M.D."/>
            <person name="Binneck E."/>
            <person name="de Melo N.F."/>
            <person name="da Silva R.H."/>
            <person name="de Melo A.L.T.M."/>
            <person name="Pandolfi V."/>
            <person name="Bustamante F.O."/>
            <person name="Brasileiro-Vidal A.C."/>
            <person name="Benko-Iseppon A.M."/>
        </authorList>
    </citation>
    <scope>NUCLEOTIDE SEQUENCE [LARGE SCALE GENOMIC DNA]</scope>
    <source>
        <tissue evidence="2">Leaves</tissue>
    </source>
</reference>
<evidence type="ECO:0000313" key="3">
    <source>
        <dbReference type="Proteomes" id="UP001341840"/>
    </source>
</evidence>
<dbReference type="EMBL" id="JASCZI010272229">
    <property type="protein sequence ID" value="MED6221153.1"/>
    <property type="molecule type" value="Genomic_DNA"/>
</dbReference>
<evidence type="ECO:0000313" key="2">
    <source>
        <dbReference type="EMBL" id="MED6221153.1"/>
    </source>
</evidence>
<evidence type="ECO:0000259" key="1">
    <source>
        <dbReference type="Pfam" id="PF04195"/>
    </source>
</evidence>
<proteinExistence type="predicted"/>
<keyword evidence="3" id="KW-1185">Reference proteome</keyword>
<feature type="domain" description="Transposase (putative) gypsy type" evidence="1">
    <location>
        <begin position="43"/>
        <end position="100"/>
    </location>
</feature>
<dbReference type="Pfam" id="PF04195">
    <property type="entry name" value="Transposase_28"/>
    <property type="match status" value="1"/>
</dbReference>
<sequence>MEYSRTEGDYVLEAAGPSDRVPFRVGEGGPHFLWVYQELFTRLRMRLPFSDFQRDVMTHCRIAISQLHLNGWGFILTFKKVCLHYGFRPTIRLFFYIYDVHFPPGGYGYISFRACQGQFKWHYFKVLAASGKRAFWLDHENKPFSWVYWNPEVKDFTMYNLEPLEMAAFKFLVSLPSGLPKRNKFTCRWILDGSDTEVGKFLDDLLDVKMKKTKLDNLMAMMADSSKMGPRTVLPTGGPSATATAVAASTFAAAGSILVESSSQVPPLRLVVNLEGEKGLQEDPTADLQQKRRKKKAKVDDAFEKALGEDSTWEHDVDPLKVAFPEGFNFQKALNAGLTSTPVREALTKMPPEQLLGESYHLSAKSLACLQVGVETSLAAKVKAKKELLAVLDQIEVLKGERDSALVYLPLKEKVDNLDDQLSERTTEYRFALDRISLLEEDNRVLKTQFESSQLSLEGEKKRSEAAEKQARSLATLLKTCQADLSKATEASEYWRSEWQKLGTKVTEMCQETLDICLDQVSHLCPGVDFSAITLKSRWDPKGRRIFIPQESDVEEELPQAEEVLPEQHPRVTTQASSRRLEMWQELMGNAPLKFSQHRVISPVRCHGVCSDHFMAKVAGTLTCLVKTSSSEKPSWGKNKDGRKKSTCCYVLFTCGTLLDLLCAKFLALVPLQLYGACMPLFRALRPLCRGLPSLPLASLGRHSFLQCQPFLVPSLLLRALDSSPSCCIRLLRVHSPPAVSFLLLLGLHRLDLRHLPYASCFLSGCSLRPGRFPQLALKGPLPLCHK</sequence>
<gene>
    <name evidence="2" type="ORF">PIB30_051711</name>
</gene>
<name>A0ABU6ZGT6_9FABA</name>
<comment type="caution">
    <text evidence="2">The sequence shown here is derived from an EMBL/GenBank/DDBJ whole genome shotgun (WGS) entry which is preliminary data.</text>
</comment>
<dbReference type="InterPro" id="IPR007321">
    <property type="entry name" value="Transposase_28"/>
</dbReference>